<dbReference type="EMBL" id="CP019058">
    <property type="protein sequence ID" value="APW18135.1"/>
    <property type="molecule type" value="Genomic_DNA"/>
</dbReference>
<organism evidence="1 2">
    <name type="scientific">Gardnerella swidsinskii</name>
    <dbReference type="NCBI Taxonomy" id="2792979"/>
    <lineage>
        <taxon>Bacteria</taxon>
        <taxon>Bacillati</taxon>
        <taxon>Actinomycetota</taxon>
        <taxon>Actinomycetes</taxon>
        <taxon>Bifidobacteriales</taxon>
        <taxon>Bifidobacteriaceae</taxon>
        <taxon>Gardnerella</taxon>
    </lineage>
</organism>
<protein>
    <submittedName>
        <fullName evidence="1">Uncharacterized protein</fullName>
    </submittedName>
</protein>
<proteinExistence type="predicted"/>
<accession>A0ABM6GHH5</accession>
<dbReference type="Proteomes" id="UP000186260">
    <property type="component" value="Chromosome"/>
</dbReference>
<keyword evidence="2" id="KW-1185">Reference proteome</keyword>
<evidence type="ECO:0000313" key="2">
    <source>
        <dbReference type="Proteomes" id="UP000186260"/>
    </source>
</evidence>
<gene>
    <name evidence="1" type="ORF">BVL65_00480</name>
</gene>
<evidence type="ECO:0000313" key="1">
    <source>
        <dbReference type="EMBL" id="APW18135.1"/>
    </source>
</evidence>
<name>A0ABM6GHH5_9BIFI</name>
<dbReference type="RefSeq" id="WP_076002549.1">
    <property type="nucleotide sequence ID" value="NZ_CP019058.1"/>
</dbReference>
<sequence length="479" mass="54116">MDVVENANTTTENDLISVRANVELFYDENLAKQTSQLSDSEAHVWAEKITEQIQHCIVDTQDTYKAFETKCADLARLVREAYSGKAYTRFGFTSWAEYCKAKFNDAQIYKTRGERDLMVKALKHEAISNRVIAHLLGINEITVRRSAQQFIKDGNCDINVAVATLPRVLSADGKTRSTNRAACEIAKSFIEYSQYVNKGKNSSDISHLTGIPRKTISYALDIRNVSILEVSKLFLLARLKQLDGYSNASIQQYLQLSSSALEWLFGNGYKTFCAYYIGKNGVTRSIIDETSVVEWAKSNHESSLTLINGDTVNQAKLATILQCTQPLVSIHLADWVEELEVEVPSRQKTAITTDTSVSVNNDCLQDNRKRETIADYFMNCFETWDTGKYSISPAKEEFDDACRTASYFYDSTEGLVEKTAKQFSDLLTHVDSKFTTLDNLVAYSNNITSLLDENARQKLIQSYKERLTTISRALKKLER</sequence>
<reference evidence="2" key="1">
    <citation type="submission" date="2017-01" db="EMBL/GenBank/DDBJ databases">
        <title>Gardnerella vaginalis bacteremia associated with severe acute encephalopathy in a young female patient: Case Report and characterization of the isolate.</title>
        <authorList>
            <person name="Tankovic J."/>
            <person name="Timinskas A."/>
            <person name="Zilnyte M."/>
            <person name="Janulaitiene M."/>
            <person name="Zvirbliene A."/>
            <person name="Pleckaityte M."/>
        </authorList>
    </citation>
    <scope>NUCLEOTIDE SEQUENCE [LARGE SCALE GENOMIC DNA]</scope>
    <source>
        <strain evidence="2">GV37</strain>
    </source>
</reference>